<sequence>MNQITTQRFALYQLIFGWMNFVLVIPGIYLLLGLPLTMREYGWSGTDIGLFQLAGLPAVFKFLLALPIQRFSPGKRHYSHWVLLLVLVLVFLLYLISNRGMLERRVPLFLLAFAISLLSTWADIPLNALIVKLLPRSEQMRAGSIRSMALFLGAIVGSGFMLVLQGLWGWQAPFYLMSASLLFGLLLMVLLREGQQKGELPVQINKQPIMDLSGYFRQPGAKLWTWLLMTSFPFIGAVWLYLKPMLLDLGIEAQDVAWIVGVGGGTIGAISSLLSGRLVQYLGVGKAIPGYLFGALLTLIALTASVLLKLDQIWVIASIFLVAISMGAISSLLFGLTMFFTRHQRRASDYGLQASLFVITRLTFPIGAGILLDVGGYSLMLTGLSCGVLLVLIIALLARSHIYRMAEYTSQLSRRGV</sequence>
<evidence type="ECO:0000256" key="6">
    <source>
        <dbReference type="SAM" id="Phobius"/>
    </source>
</evidence>
<dbReference type="InterPro" id="IPR004752">
    <property type="entry name" value="AmpG_permease/AT-1"/>
</dbReference>
<comment type="subcellular location">
    <subcellularLocation>
        <location evidence="1">Membrane</location>
        <topology evidence="1">Multi-pass membrane protein</topology>
    </subcellularLocation>
</comment>
<feature type="transmembrane region" description="Helical" evidence="6">
    <location>
        <begin position="108"/>
        <end position="129"/>
    </location>
</feature>
<dbReference type="InterPro" id="IPR036259">
    <property type="entry name" value="MFS_trans_sf"/>
</dbReference>
<evidence type="ECO:0000256" key="4">
    <source>
        <dbReference type="ARBA" id="ARBA00022989"/>
    </source>
</evidence>
<dbReference type="GO" id="GO:0022857">
    <property type="term" value="F:transmembrane transporter activity"/>
    <property type="evidence" value="ECO:0007669"/>
    <property type="project" value="InterPro"/>
</dbReference>
<feature type="transmembrane region" description="Helical" evidence="6">
    <location>
        <begin position="257"/>
        <end position="276"/>
    </location>
</feature>
<feature type="transmembrane region" description="Helical" evidence="6">
    <location>
        <begin position="78"/>
        <end position="96"/>
    </location>
</feature>
<evidence type="ECO:0000256" key="5">
    <source>
        <dbReference type="ARBA" id="ARBA00023136"/>
    </source>
</evidence>
<feature type="transmembrane region" description="Helical" evidence="6">
    <location>
        <begin position="314"/>
        <end position="340"/>
    </location>
</feature>
<dbReference type="SUPFAM" id="SSF103473">
    <property type="entry name" value="MFS general substrate transporter"/>
    <property type="match status" value="1"/>
</dbReference>
<protein>
    <submittedName>
        <fullName evidence="7">MFS transporter</fullName>
    </submittedName>
</protein>
<dbReference type="STRING" id="1111728.GCA_000427805_03528"/>
<dbReference type="PANTHER" id="PTHR12778:SF10">
    <property type="entry name" value="MAJOR FACILITATOR SUPERFAMILY DOMAIN-CONTAINING PROTEIN 3"/>
    <property type="match status" value="1"/>
</dbReference>
<evidence type="ECO:0000256" key="2">
    <source>
        <dbReference type="ARBA" id="ARBA00022448"/>
    </source>
</evidence>
<feature type="transmembrane region" description="Helical" evidence="6">
    <location>
        <begin position="288"/>
        <end position="308"/>
    </location>
</feature>
<dbReference type="RefSeq" id="WP_051323394.1">
    <property type="nucleotide sequence ID" value="NZ_PDDX01000001.1"/>
</dbReference>
<dbReference type="OrthoDB" id="6103975at2"/>
<keyword evidence="5 6" id="KW-0472">Membrane</keyword>
<comment type="caution">
    <text evidence="7">The sequence shown here is derived from an EMBL/GenBank/DDBJ whole genome shotgun (WGS) entry which is preliminary data.</text>
</comment>
<evidence type="ECO:0000313" key="8">
    <source>
        <dbReference type="Proteomes" id="UP000224974"/>
    </source>
</evidence>
<evidence type="ECO:0000313" key="7">
    <source>
        <dbReference type="EMBL" id="PHI29745.1"/>
    </source>
</evidence>
<organism evidence="7 8">
    <name type="scientific">Budvicia aquatica</name>
    <dbReference type="NCBI Taxonomy" id="82979"/>
    <lineage>
        <taxon>Bacteria</taxon>
        <taxon>Pseudomonadati</taxon>
        <taxon>Pseudomonadota</taxon>
        <taxon>Gammaproteobacteria</taxon>
        <taxon>Enterobacterales</taxon>
        <taxon>Budviciaceae</taxon>
        <taxon>Budvicia</taxon>
    </lineage>
</organism>
<gene>
    <name evidence="7" type="ORF">CRN84_10545</name>
</gene>
<reference evidence="8" key="1">
    <citation type="submission" date="2017-09" db="EMBL/GenBank/DDBJ databases">
        <title>FDA dAtabase for Regulatory Grade micrObial Sequences (FDA-ARGOS): Supporting development and validation of Infectious Disease Dx tests.</title>
        <authorList>
            <person name="Minogue T."/>
            <person name="Wolcott M."/>
            <person name="Wasieloski L."/>
            <person name="Aguilar W."/>
            <person name="Moore D."/>
            <person name="Tallon L."/>
            <person name="Sadzewicz L."/>
            <person name="Ott S."/>
            <person name="Zhao X."/>
            <person name="Nagaraj S."/>
            <person name="Vavikolanu K."/>
            <person name="Aluvathingal J."/>
            <person name="Nadendla S."/>
            <person name="Sichtig H."/>
        </authorList>
    </citation>
    <scope>NUCLEOTIDE SEQUENCE [LARGE SCALE GENOMIC DNA]</scope>
    <source>
        <strain evidence="8">FDAARGOS_387</strain>
    </source>
</reference>
<accession>A0A2C6DMT2</accession>
<feature type="transmembrane region" description="Helical" evidence="6">
    <location>
        <begin position="377"/>
        <end position="398"/>
    </location>
</feature>
<feature type="transmembrane region" description="Helical" evidence="6">
    <location>
        <begin position="48"/>
        <end position="66"/>
    </location>
</feature>
<dbReference type="AlphaFoldDB" id="A0A2C6DMT2"/>
<evidence type="ECO:0000256" key="1">
    <source>
        <dbReference type="ARBA" id="ARBA00004141"/>
    </source>
</evidence>
<dbReference type="Gene3D" id="1.20.1250.20">
    <property type="entry name" value="MFS general substrate transporter like domains"/>
    <property type="match status" value="2"/>
</dbReference>
<dbReference type="EMBL" id="PDDX01000001">
    <property type="protein sequence ID" value="PHI29745.1"/>
    <property type="molecule type" value="Genomic_DNA"/>
</dbReference>
<dbReference type="GO" id="GO:0016020">
    <property type="term" value="C:membrane"/>
    <property type="evidence" value="ECO:0007669"/>
    <property type="project" value="UniProtKB-SubCell"/>
</dbReference>
<feature type="transmembrane region" description="Helical" evidence="6">
    <location>
        <begin position="223"/>
        <end position="242"/>
    </location>
</feature>
<feature type="transmembrane region" description="Helical" evidence="6">
    <location>
        <begin position="174"/>
        <end position="191"/>
    </location>
</feature>
<proteinExistence type="predicted"/>
<evidence type="ECO:0000256" key="3">
    <source>
        <dbReference type="ARBA" id="ARBA00022692"/>
    </source>
</evidence>
<keyword evidence="8" id="KW-1185">Reference proteome</keyword>
<dbReference type="Proteomes" id="UP000224974">
    <property type="component" value="Unassembled WGS sequence"/>
</dbReference>
<dbReference type="InterPro" id="IPR011701">
    <property type="entry name" value="MFS"/>
</dbReference>
<dbReference type="Pfam" id="PF07690">
    <property type="entry name" value="MFS_1"/>
    <property type="match status" value="1"/>
</dbReference>
<keyword evidence="4 6" id="KW-1133">Transmembrane helix</keyword>
<dbReference type="PANTHER" id="PTHR12778">
    <property type="entry name" value="SOLUTE CARRIER FAMILY 33 ACETYL-COA TRANSPORTER -RELATED"/>
    <property type="match status" value="1"/>
</dbReference>
<keyword evidence="3 6" id="KW-0812">Transmembrane</keyword>
<feature type="transmembrane region" description="Helical" evidence="6">
    <location>
        <begin position="352"/>
        <end position="371"/>
    </location>
</feature>
<feature type="transmembrane region" description="Helical" evidence="6">
    <location>
        <begin position="12"/>
        <end position="36"/>
    </location>
</feature>
<keyword evidence="2" id="KW-0813">Transport</keyword>
<feature type="transmembrane region" description="Helical" evidence="6">
    <location>
        <begin position="149"/>
        <end position="168"/>
    </location>
</feature>
<name>A0A2C6DMT2_9GAMM</name>